<dbReference type="RefSeq" id="XP_007723432.1">
    <property type="nucleotide sequence ID" value="XM_007725242.1"/>
</dbReference>
<gene>
    <name evidence="2" type="ORF">A1O1_04348</name>
</gene>
<evidence type="ECO:0000313" key="2">
    <source>
        <dbReference type="EMBL" id="EXJ91238.1"/>
    </source>
</evidence>
<feature type="signal peptide" evidence="1">
    <location>
        <begin position="1"/>
        <end position="21"/>
    </location>
</feature>
<evidence type="ECO:0000256" key="1">
    <source>
        <dbReference type="SAM" id="SignalP"/>
    </source>
</evidence>
<feature type="chain" id="PRO_5004935046" evidence="1">
    <location>
        <begin position="22"/>
        <end position="264"/>
    </location>
</feature>
<comment type="caution">
    <text evidence="2">The sequence shown here is derived from an EMBL/GenBank/DDBJ whole genome shotgun (WGS) entry which is preliminary data.</text>
</comment>
<dbReference type="OrthoDB" id="5409186at2759"/>
<dbReference type="Proteomes" id="UP000019484">
    <property type="component" value="Unassembled WGS sequence"/>
</dbReference>
<dbReference type="AlphaFoldDB" id="W9YFA6"/>
<accession>W9YFA6</accession>
<proteinExistence type="predicted"/>
<evidence type="ECO:0000313" key="3">
    <source>
        <dbReference type="Proteomes" id="UP000019484"/>
    </source>
</evidence>
<keyword evidence="1" id="KW-0732">Signal</keyword>
<keyword evidence="3" id="KW-1185">Reference proteome</keyword>
<organism evidence="2 3">
    <name type="scientific">Capronia coronata CBS 617.96</name>
    <dbReference type="NCBI Taxonomy" id="1182541"/>
    <lineage>
        <taxon>Eukaryota</taxon>
        <taxon>Fungi</taxon>
        <taxon>Dikarya</taxon>
        <taxon>Ascomycota</taxon>
        <taxon>Pezizomycotina</taxon>
        <taxon>Eurotiomycetes</taxon>
        <taxon>Chaetothyriomycetidae</taxon>
        <taxon>Chaetothyriales</taxon>
        <taxon>Herpotrichiellaceae</taxon>
        <taxon>Capronia</taxon>
    </lineage>
</organism>
<dbReference type="EMBL" id="AMWN01000003">
    <property type="protein sequence ID" value="EXJ91238.1"/>
    <property type="molecule type" value="Genomic_DNA"/>
</dbReference>
<sequence>MRSITAFVLAAFMATAAQCSAESKQEHGMLTRFYHEKTCAPSKAGDCSSCGADYVQCGTDACYNPKAGETCCQTQYACPATFKCSSTGSHCVLNNGSRGGPDCDDDAANHNNSTVTTTGVVVSTAASSATSITSGPPVAVVMPTSDSNTTTYTTTITLTTTNTISVSATTPGCGLSAATTGLPVTSSMVPYGNSTTVALNTTTSTMSVTNVTVHAATNYNASKPTSSIKPPISGYKGAAADLHAQSSTSLFALGCFMFMAALWI</sequence>
<protein>
    <submittedName>
        <fullName evidence="2">Uncharacterized protein</fullName>
    </submittedName>
</protein>
<name>W9YFA6_9EURO</name>
<dbReference type="HOGENOM" id="CLU_1053745_0_0_1"/>
<reference evidence="2 3" key="1">
    <citation type="submission" date="2013-03" db="EMBL/GenBank/DDBJ databases">
        <title>The Genome Sequence of Capronia coronata CBS 617.96.</title>
        <authorList>
            <consortium name="The Broad Institute Genomics Platform"/>
            <person name="Cuomo C."/>
            <person name="de Hoog S."/>
            <person name="Gorbushina A."/>
            <person name="Walker B."/>
            <person name="Young S.K."/>
            <person name="Zeng Q."/>
            <person name="Gargeya S."/>
            <person name="Fitzgerald M."/>
            <person name="Haas B."/>
            <person name="Abouelleil A."/>
            <person name="Allen A.W."/>
            <person name="Alvarado L."/>
            <person name="Arachchi H.M."/>
            <person name="Berlin A.M."/>
            <person name="Chapman S.B."/>
            <person name="Gainer-Dewar J."/>
            <person name="Goldberg J."/>
            <person name="Griggs A."/>
            <person name="Gujja S."/>
            <person name="Hansen M."/>
            <person name="Howarth C."/>
            <person name="Imamovic A."/>
            <person name="Ireland A."/>
            <person name="Larimer J."/>
            <person name="McCowan C."/>
            <person name="Murphy C."/>
            <person name="Pearson M."/>
            <person name="Poon T.W."/>
            <person name="Priest M."/>
            <person name="Roberts A."/>
            <person name="Saif S."/>
            <person name="Shea T."/>
            <person name="Sisk P."/>
            <person name="Sykes S."/>
            <person name="Wortman J."/>
            <person name="Nusbaum C."/>
            <person name="Birren B."/>
        </authorList>
    </citation>
    <scope>NUCLEOTIDE SEQUENCE [LARGE SCALE GENOMIC DNA]</scope>
    <source>
        <strain evidence="2 3">CBS 617.96</strain>
    </source>
</reference>
<dbReference type="GeneID" id="19159231"/>